<dbReference type="GO" id="GO:0003677">
    <property type="term" value="F:DNA binding"/>
    <property type="evidence" value="ECO:0007669"/>
    <property type="project" value="UniProtKB-KW"/>
</dbReference>
<evidence type="ECO:0000313" key="5">
    <source>
        <dbReference type="EMBL" id="CAI9119815.1"/>
    </source>
</evidence>
<organism evidence="5 6">
    <name type="scientific">Brytella acorum</name>
    <dbReference type="NCBI Taxonomy" id="2959299"/>
    <lineage>
        <taxon>Bacteria</taxon>
        <taxon>Pseudomonadati</taxon>
        <taxon>Pseudomonadota</taxon>
        <taxon>Alphaproteobacteria</taxon>
        <taxon>Acetobacterales</taxon>
        <taxon>Acetobacteraceae</taxon>
        <taxon>Brytella</taxon>
    </lineage>
</organism>
<feature type="domain" description="HTH gntR-type" evidence="4">
    <location>
        <begin position="20"/>
        <end position="88"/>
    </location>
</feature>
<dbReference type="Gene3D" id="1.10.10.10">
    <property type="entry name" value="Winged helix-like DNA-binding domain superfamily/Winged helix DNA-binding domain"/>
    <property type="match status" value="1"/>
</dbReference>
<dbReference type="InterPro" id="IPR000524">
    <property type="entry name" value="Tscrpt_reg_HTH_GntR"/>
</dbReference>
<reference evidence="5" key="1">
    <citation type="submission" date="2023-03" db="EMBL/GenBank/DDBJ databases">
        <authorList>
            <person name="Cleenwerck I."/>
        </authorList>
    </citation>
    <scope>NUCLEOTIDE SEQUENCE</scope>
    <source>
        <strain evidence="5">LMG 32879</strain>
    </source>
</reference>
<dbReference type="PROSITE" id="PS50949">
    <property type="entry name" value="HTH_GNTR"/>
    <property type="match status" value="1"/>
</dbReference>
<comment type="caution">
    <text evidence="5">The sequence shown here is derived from an EMBL/GenBank/DDBJ whole genome shotgun (WGS) entry which is preliminary data.</text>
</comment>
<protein>
    <submittedName>
        <fullName evidence="5">GntR family transcriptional regulator</fullName>
    </submittedName>
</protein>
<dbReference type="InterPro" id="IPR036390">
    <property type="entry name" value="WH_DNA-bd_sf"/>
</dbReference>
<dbReference type="Proteomes" id="UP001176960">
    <property type="component" value="Unassembled WGS sequence"/>
</dbReference>
<evidence type="ECO:0000256" key="1">
    <source>
        <dbReference type="ARBA" id="ARBA00023015"/>
    </source>
</evidence>
<evidence type="ECO:0000256" key="3">
    <source>
        <dbReference type="ARBA" id="ARBA00023163"/>
    </source>
</evidence>
<dbReference type="RefSeq" id="WP_289840938.1">
    <property type="nucleotide sequence ID" value="NZ_CATKSH010000003.1"/>
</dbReference>
<sequence>MYADKSSLIFPQPLDSSGGVPLRVQLREGVLAAIGDGRLAANDRLPTMRELSVHLSIDLNTVQRAYAELERMGAIETRRARGSFVSRAPPMPDDTVRQVQVEACAASAIAVARAQGLPPEDVARTMLSLLEIQS</sequence>
<keyword evidence="2" id="KW-0238">DNA-binding</keyword>
<dbReference type="InterPro" id="IPR036388">
    <property type="entry name" value="WH-like_DNA-bd_sf"/>
</dbReference>
<keyword evidence="6" id="KW-1185">Reference proteome</keyword>
<accession>A0AA35UU99</accession>
<dbReference type="GO" id="GO:0003700">
    <property type="term" value="F:DNA-binding transcription factor activity"/>
    <property type="evidence" value="ECO:0007669"/>
    <property type="project" value="InterPro"/>
</dbReference>
<dbReference type="PANTHER" id="PTHR38445:SF9">
    <property type="entry name" value="HTH-TYPE TRANSCRIPTIONAL REPRESSOR YTRA"/>
    <property type="match status" value="1"/>
</dbReference>
<dbReference type="EMBL" id="CATKSH010000003">
    <property type="protein sequence ID" value="CAI9119815.1"/>
    <property type="molecule type" value="Genomic_DNA"/>
</dbReference>
<dbReference type="AlphaFoldDB" id="A0AA35UU99"/>
<dbReference type="Pfam" id="PF00392">
    <property type="entry name" value="GntR"/>
    <property type="match status" value="1"/>
</dbReference>
<dbReference type="SUPFAM" id="SSF46785">
    <property type="entry name" value="Winged helix' DNA-binding domain"/>
    <property type="match status" value="1"/>
</dbReference>
<name>A0AA35UU99_9PROT</name>
<keyword evidence="1" id="KW-0805">Transcription regulation</keyword>
<keyword evidence="3" id="KW-0804">Transcription</keyword>
<dbReference type="CDD" id="cd07377">
    <property type="entry name" value="WHTH_GntR"/>
    <property type="match status" value="1"/>
</dbReference>
<evidence type="ECO:0000256" key="2">
    <source>
        <dbReference type="ARBA" id="ARBA00023125"/>
    </source>
</evidence>
<dbReference type="PANTHER" id="PTHR38445">
    <property type="entry name" value="HTH-TYPE TRANSCRIPTIONAL REPRESSOR YTRA"/>
    <property type="match status" value="1"/>
</dbReference>
<evidence type="ECO:0000259" key="4">
    <source>
        <dbReference type="PROSITE" id="PS50949"/>
    </source>
</evidence>
<gene>
    <name evidence="5" type="ORF">LMG32879_000640</name>
</gene>
<proteinExistence type="predicted"/>
<dbReference type="SMART" id="SM00345">
    <property type="entry name" value="HTH_GNTR"/>
    <property type="match status" value="1"/>
</dbReference>
<evidence type="ECO:0000313" key="6">
    <source>
        <dbReference type="Proteomes" id="UP001176960"/>
    </source>
</evidence>